<evidence type="ECO:0000313" key="5">
    <source>
        <dbReference type="EMBL" id="GMR46415.1"/>
    </source>
</evidence>
<feature type="transmembrane region" description="Helical" evidence="4">
    <location>
        <begin position="33"/>
        <end position="52"/>
    </location>
</feature>
<evidence type="ECO:0000256" key="1">
    <source>
        <dbReference type="ARBA" id="ARBA00022692"/>
    </source>
</evidence>
<organism evidence="5 6">
    <name type="scientific">Pristionchus mayeri</name>
    <dbReference type="NCBI Taxonomy" id="1317129"/>
    <lineage>
        <taxon>Eukaryota</taxon>
        <taxon>Metazoa</taxon>
        <taxon>Ecdysozoa</taxon>
        <taxon>Nematoda</taxon>
        <taxon>Chromadorea</taxon>
        <taxon>Rhabditida</taxon>
        <taxon>Rhabditina</taxon>
        <taxon>Diplogasteromorpha</taxon>
        <taxon>Diplogasteroidea</taxon>
        <taxon>Neodiplogasteridae</taxon>
        <taxon>Pristionchus</taxon>
    </lineage>
</organism>
<dbReference type="Proteomes" id="UP001328107">
    <property type="component" value="Unassembled WGS sequence"/>
</dbReference>
<keyword evidence="6" id="KW-1185">Reference proteome</keyword>
<sequence>ECSSTSAASMSAMSFHFGAEETVLFDFWKFNSTWGLILTCVILVALSVMKELAKTLRSRNAKVMKTKFVRNLYTRGIDLLLHFIIMTISYFLMVIFMNLNVWMSITIVVAEVLVQAISAYCTGNCDEK</sequence>
<keyword evidence="1 4" id="KW-0812">Transmembrane</keyword>
<dbReference type="PANTHER" id="PTHR12483">
    <property type="entry name" value="SOLUTE CARRIER FAMILY 31 COPPER TRANSPORTERS"/>
    <property type="match status" value="1"/>
</dbReference>
<feature type="transmembrane region" description="Helical" evidence="4">
    <location>
        <begin position="101"/>
        <end position="122"/>
    </location>
</feature>
<feature type="non-terminal residue" evidence="5">
    <location>
        <position position="1"/>
    </location>
</feature>
<dbReference type="GO" id="GO:0016020">
    <property type="term" value="C:membrane"/>
    <property type="evidence" value="ECO:0007669"/>
    <property type="project" value="UniProtKB-SubCell"/>
</dbReference>
<keyword evidence="4" id="KW-0187">Copper transport</keyword>
<keyword evidence="4" id="KW-0186">Copper</keyword>
<dbReference type="InterPro" id="IPR007274">
    <property type="entry name" value="Cop_transporter"/>
</dbReference>
<evidence type="ECO:0000256" key="4">
    <source>
        <dbReference type="RuleBase" id="RU367022"/>
    </source>
</evidence>
<evidence type="ECO:0000313" key="6">
    <source>
        <dbReference type="Proteomes" id="UP001328107"/>
    </source>
</evidence>
<reference evidence="6" key="1">
    <citation type="submission" date="2022-10" db="EMBL/GenBank/DDBJ databases">
        <title>Genome assembly of Pristionchus species.</title>
        <authorList>
            <person name="Yoshida K."/>
            <person name="Sommer R.J."/>
        </authorList>
    </citation>
    <scope>NUCLEOTIDE SEQUENCE [LARGE SCALE GENOMIC DNA]</scope>
    <source>
        <strain evidence="6">RS5460</strain>
    </source>
</reference>
<dbReference type="PANTHER" id="PTHR12483:SF30">
    <property type="entry name" value="COPPER TRANSPORT PROTEIN"/>
    <property type="match status" value="1"/>
</dbReference>
<name>A0AAN5CL22_9BILA</name>
<keyword evidence="4" id="KW-0406">Ion transport</keyword>
<keyword evidence="2 4" id="KW-1133">Transmembrane helix</keyword>
<comment type="subcellular location">
    <subcellularLocation>
        <location evidence="4">Membrane</location>
        <topology evidence="4">Multi-pass membrane protein</topology>
    </subcellularLocation>
</comment>
<keyword evidence="3 4" id="KW-0472">Membrane</keyword>
<comment type="similarity">
    <text evidence="4">Belongs to the copper transporter (Ctr) (TC 1.A.56) family. SLC31A subfamily.</text>
</comment>
<proteinExistence type="inferred from homology"/>
<dbReference type="GO" id="GO:0005375">
    <property type="term" value="F:copper ion transmembrane transporter activity"/>
    <property type="evidence" value="ECO:0007669"/>
    <property type="project" value="UniProtKB-UniRule"/>
</dbReference>
<protein>
    <recommendedName>
        <fullName evidence="4">Copper transport protein</fullName>
    </recommendedName>
</protein>
<comment type="caution">
    <text evidence="5">The sequence shown here is derived from an EMBL/GenBank/DDBJ whole genome shotgun (WGS) entry which is preliminary data.</text>
</comment>
<gene>
    <name evidence="5" type="ORF">PMAYCL1PPCAC_16610</name>
</gene>
<keyword evidence="4" id="KW-0813">Transport</keyword>
<accession>A0AAN5CL22</accession>
<feature type="transmembrane region" description="Helical" evidence="4">
    <location>
        <begin position="72"/>
        <end position="95"/>
    </location>
</feature>
<dbReference type="Pfam" id="PF04145">
    <property type="entry name" value="Ctr"/>
    <property type="match status" value="1"/>
</dbReference>
<dbReference type="AlphaFoldDB" id="A0AAN5CL22"/>
<evidence type="ECO:0000256" key="3">
    <source>
        <dbReference type="ARBA" id="ARBA00023136"/>
    </source>
</evidence>
<evidence type="ECO:0000256" key="2">
    <source>
        <dbReference type="ARBA" id="ARBA00022989"/>
    </source>
</evidence>
<dbReference type="EMBL" id="BTRK01000004">
    <property type="protein sequence ID" value="GMR46415.1"/>
    <property type="molecule type" value="Genomic_DNA"/>
</dbReference>